<name>A0ACC5RBJ6_9HYPH</name>
<sequence length="800" mass="87489">MAKSPKKSSYQTMMWLDSYVSSGVYEVIDAIRRGISAYSSFVHRFRLSGVKRVIIDLTDDMATFGTVIAFGLLAFALPPFSGTGDVWNKGRDYAITFTDDNGEIIGRRGIRQDDAIPLEDIPPHVIKAVLATEDARFYQHFGVDVLGTFRAIIQNARANDVVQGGSSITQQVAKNLFLSPERTIRRKVHEAFLSLWIEARLSKDEILKLYLDRSYLGGGNYGVEAAAQYYFGKSIRDVNLAEASMLAGLFKAPSKYAPHVSMEQARARANVVLYRMLDAGFITQGQLVQARREPADLVNSPAVASPDWFLDKAYADTLALIEAKHITGDFVIEVKTTINAKLQEAAQRIINKTLDTEGPQYHATQAAVVTMTPDGAVKAIVGGRDYENSQFNRATDAMRQPGSSFKPFVYLAALLNGYTPESTVVDGPVSVGGWSPRNYTNKYGGRVSLTTALAKSYNSVPVRLSIDFGRPAIIEAAHKVGLKAKLETWPPMVLGTSAMTLFDITTAYGTFAQGGVVTEPYTVLEIRRPNGDVIYNRAKDPQAQERVQSVPEEKIAELNHMMNAVVEVGTGKRALLGFTPQAGKTGTNQSYRDAWFIGFTAHNVTGVWFGNDDFTPMNNVTGGLLPAATWKEVMLWAEQPQVGTALPGVPMEERYVQYALENPAAPLEDVPDMSADDVIADAGTGTEAPASQTPTVITPGTAKSASKTAVSDPTVKVTKPKRQKTASAPPPEEDVAIVRPSESDDPVINVLRDVFSIFGDDQEPKAKRKSKDSVLVLPDANTNKKRKSNVKYMRLKPRDR</sequence>
<gene>
    <name evidence="1" type="ORF">JHL16_26830</name>
</gene>
<dbReference type="Proteomes" id="UP000616151">
    <property type="component" value="Unassembled WGS sequence"/>
</dbReference>
<reference evidence="1" key="1">
    <citation type="submission" date="2021-01" db="EMBL/GenBank/DDBJ databases">
        <authorList>
            <person name="Sun Q."/>
        </authorList>
    </citation>
    <scope>NUCLEOTIDE SEQUENCE</scope>
    <source>
        <strain evidence="1">YIM B02566</strain>
    </source>
</reference>
<organism evidence="1 2">
    <name type="scientific">Taklimakanibacter albus</name>
    <dbReference type="NCBI Taxonomy" id="2800327"/>
    <lineage>
        <taxon>Bacteria</taxon>
        <taxon>Pseudomonadati</taxon>
        <taxon>Pseudomonadota</taxon>
        <taxon>Alphaproteobacteria</taxon>
        <taxon>Hyphomicrobiales</taxon>
        <taxon>Aestuariivirgaceae</taxon>
        <taxon>Taklimakanibacter</taxon>
    </lineage>
</organism>
<protein>
    <submittedName>
        <fullName evidence="1">PBP1A family penicillin-binding protein</fullName>
    </submittedName>
</protein>
<evidence type="ECO:0000313" key="2">
    <source>
        <dbReference type="Proteomes" id="UP000616151"/>
    </source>
</evidence>
<evidence type="ECO:0000313" key="1">
    <source>
        <dbReference type="EMBL" id="MBK1870009.1"/>
    </source>
</evidence>
<keyword evidence="2" id="KW-1185">Reference proteome</keyword>
<dbReference type="EMBL" id="JAENHL010000008">
    <property type="protein sequence ID" value="MBK1870009.1"/>
    <property type="molecule type" value="Genomic_DNA"/>
</dbReference>
<comment type="caution">
    <text evidence="1">The sequence shown here is derived from an EMBL/GenBank/DDBJ whole genome shotgun (WGS) entry which is preliminary data.</text>
</comment>
<accession>A0ACC5RBJ6</accession>
<proteinExistence type="predicted"/>